<accession>A0ABN7VCN6</accession>
<feature type="non-terminal residue" evidence="1">
    <location>
        <position position="1"/>
    </location>
</feature>
<gene>
    <name evidence="1" type="ORF">GMARGA_LOCUS16532</name>
</gene>
<proteinExistence type="predicted"/>
<protein>
    <submittedName>
        <fullName evidence="1">27751_t:CDS:1</fullName>
    </submittedName>
</protein>
<reference evidence="1 2" key="1">
    <citation type="submission" date="2021-06" db="EMBL/GenBank/DDBJ databases">
        <authorList>
            <person name="Kallberg Y."/>
            <person name="Tangrot J."/>
            <person name="Rosling A."/>
        </authorList>
    </citation>
    <scope>NUCLEOTIDE SEQUENCE [LARGE SCALE GENOMIC DNA]</scope>
    <source>
        <strain evidence="1 2">120-4 pot B 10/14</strain>
    </source>
</reference>
<organism evidence="1 2">
    <name type="scientific">Gigaspora margarita</name>
    <dbReference type="NCBI Taxonomy" id="4874"/>
    <lineage>
        <taxon>Eukaryota</taxon>
        <taxon>Fungi</taxon>
        <taxon>Fungi incertae sedis</taxon>
        <taxon>Mucoromycota</taxon>
        <taxon>Glomeromycotina</taxon>
        <taxon>Glomeromycetes</taxon>
        <taxon>Diversisporales</taxon>
        <taxon>Gigasporaceae</taxon>
        <taxon>Gigaspora</taxon>
    </lineage>
</organism>
<keyword evidence="2" id="KW-1185">Reference proteome</keyword>
<sequence>EAIGKREKETIPESLKEVALKKFKTRNFHIVKNLQNNQKITKIDGINKAELDKWDQEKKMKNKNVPVRSEVVMNNKPELVSLEKKEDKEKNLTENLRLTYLSKDKKEALADLKNYFNKVYEWHPKHIKEEKTTFELNMNHIKDKCSKTKDLEELKNNQQENYVMKSAKETLSNEAWKRDKITGVIAKLKGVKKKGRVLVTMEYTILVNESDTY</sequence>
<dbReference type="Proteomes" id="UP000789901">
    <property type="component" value="Unassembled WGS sequence"/>
</dbReference>
<name>A0ABN7VCN6_GIGMA</name>
<evidence type="ECO:0000313" key="1">
    <source>
        <dbReference type="EMBL" id="CAG8752289.1"/>
    </source>
</evidence>
<dbReference type="EMBL" id="CAJVQB010012031">
    <property type="protein sequence ID" value="CAG8752289.1"/>
    <property type="molecule type" value="Genomic_DNA"/>
</dbReference>
<evidence type="ECO:0000313" key="2">
    <source>
        <dbReference type="Proteomes" id="UP000789901"/>
    </source>
</evidence>
<comment type="caution">
    <text evidence="1">The sequence shown here is derived from an EMBL/GenBank/DDBJ whole genome shotgun (WGS) entry which is preliminary data.</text>
</comment>